<proteinExistence type="predicted"/>
<dbReference type="Proteomes" id="UP001304441">
    <property type="component" value="Segment"/>
</dbReference>
<sequence length="168" mass="18225">MLNFVPVRFPGAPASLSATSAETGARYLAYGDPEGPSWHLEVENVEGEPAGAVPALRFANEALAIEYADRLDYLQTVSGLETLPCEVTVEAREGGTGPAVTRPYATREAAYDAVRELLDKEYRSIFPPRRALWWTNRAIRLLKVYGRTETLGLVVTIETPAAVGASDA</sequence>
<gene>
    <name evidence="1" type="primary">49</name>
    <name evidence="1" type="ORF">SEA_ALTADENA_49</name>
</gene>
<evidence type="ECO:0000313" key="2">
    <source>
        <dbReference type="Proteomes" id="UP001304441"/>
    </source>
</evidence>
<keyword evidence="2" id="KW-1185">Reference proteome</keyword>
<reference evidence="1 2" key="1">
    <citation type="submission" date="2023-08" db="EMBL/GenBank/DDBJ databases">
        <authorList>
            <person name="Beyer A.R."/>
            <person name="Cuttino I."/>
            <person name="Clifton D.R."/>
            <person name="Poitier J.S."/>
            <person name="White J."/>
            <person name="Ko C."/>
            <person name="Russell D.A."/>
            <person name="Jacobs-Sera D."/>
            <person name="Hatfull G.F."/>
        </authorList>
    </citation>
    <scope>NUCLEOTIDE SEQUENCE [LARGE SCALE GENOMIC DNA]</scope>
</reference>
<dbReference type="EMBL" id="OR521058">
    <property type="protein sequence ID" value="WNO25871.1"/>
    <property type="molecule type" value="Genomic_DNA"/>
</dbReference>
<organism evidence="1 2">
    <name type="scientific">Arthrobacter phage Altadena</name>
    <dbReference type="NCBI Taxonomy" id="3059064"/>
    <lineage>
        <taxon>Viruses</taxon>
        <taxon>Duplodnaviria</taxon>
        <taxon>Heunggongvirae</taxon>
        <taxon>Uroviricota</taxon>
        <taxon>Caudoviricetes</taxon>
        <taxon>Berryhillviridae</taxon>
        <taxon>Altadenavirus</taxon>
        <taxon>Altadenavirus altadena</taxon>
    </lineage>
</organism>
<protein>
    <submittedName>
        <fullName evidence="1">Uncharacterized protein</fullName>
    </submittedName>
</protein>
<name>A0AA96HTL6_9CAUD</name>
<evidence type="ECO:0000313" key="1">
    <source>
        <dbReference type="EMBL" id="WNO25871.1"/>
    </source>
</evidence>
<accession>A0AA96HTL6</accession>